<dbReference type="KEGG" id="smai:EXU30_19525"/>
<dbReference type="RefSeq" id="WP_130602903.1">
    <property type="nucleotide sequence ID" value="NZ_CP036200.1"/>
</dbReference>
<evidence type="ECO:0000313" key="2">
    <source>
        <dbReference type="Proteomes" id="UP000291106"/>
    </source>
</evidence>
<dbReference type="OrthoDB" id="5919030at2"/>
<organism evidence="1 2">
    <name type="scientific">Shewanella maritima</name>
    <dbReference type="NCBI Taxonomy" id="2520507"/>
    <lineage>
        <taxon>Bacteria</taxon>
        <taxon>Pseudomonadati</taxon>
        <taxon>Pseudomonadota</taxon>
        <taxon>Gammaproteobacteria</taxon>
        <taxon>Alteromonadales</taxon>
        <taxon>Shewanellaceae</taxon>
        <taxon>Shewanella</taxon>
    </lineage>
</organism>
<accession>A0A411PM64</accession>
<keyword evidence="2" id="KW-1185">Reference proteome</keyword>
<protein>
    <submittedName>
        <fullName evidence="1">Uncharacterized protein</fullName>
    </submittedName>
</protein>
<sequence length="72" mass="7918">MKQMNISLSYEQLAQLIGTGALCAADIRCLDSETKQAVWQMCLINCAKKIHCSNCTQPCGIAKSNQIEVREA</sequence>
<dbReference type="EMBL" id="CP036200">
    <property type="protein sequence ID" value="QBF84616.1"/>
    <property type="molecule type" value="Genomic_DNA"/>
</dbReference>
<reference evidence="1 2" key="1">
    <citation type="submission" date="2019-02" db="EMBL/GenBank/DDBJ databases">
        <title>Shewanella sp. D4-2 isolated from Dokdo Island.</title>
        <authorList>
            <person name="Baek K."/>
        </authorList>
    </citation>
    <scope>NUCLEOTIDE SEQUENCE [LARGE SCALE GENOMIC DNA]</scope>
    <source>
        <strain evidence="1 2">D4-2</strain>
    </source>
</reference>
<gene>
    <name evidence="1" type="ORF">EXU30_19525</name>
</gene>
<dbReference type="Proteomes" id="UP000291106">
    <property type="component" value="Chromosome"/>
</dbReference>
<dbReference type="AlphaFoldDB" id="A0A411PM64"/>
<name>A0A411PM64_9GAMM</name>
<evidence type="ECO:0000313" key="1">
    <source>
        <dbReference type="EMBL" id="QBF84616.1"/>
    </source>
</evidence>
<proteinExistence type="predicted"/>